<comment type="caution">
    <text evidence="1">The sequence shown here is derived from an EMBL/GenBank/DDBJ whole genome shotgun (WGS) entry which is preliminary data.</text>
</comment>
<organism evidence="1 2">
    <name type="scientific">Sporolactobacillus putidus</name>
    <dbReference type="NCBI Taxonomy" id="492735"/>
    <lineage>
        <taxon>Bacteria</taxon>
        <taxon>Bacillati</taxon>
        <taxon>Bacillota</taxon>
        <taxon>Bacilli</taxon>
        <taxon>Bacillales</taxon>
        <taxon>Sporolactobacillaceae</taxon>
        <taxon>Sporolactobacillus</taxon>
    </lineage>
</organism>
<dbReference type="RefSeq" id="WP_188801610.1">
    <property type="nucleotide sequence ID" value="NZ_BMOK01000002.1"/>
</dbReference>
<sequence length="172" mass="19620">MSLSWSVPDLLQYRQEGLSFHEEVVLPLELFRADPEIRRMSPVDVKGVVEFSKRSLTFHLQLRGKMVLPCAITLEDVDYPFKINSSETFLLTGAEEGEAARGEFVHGIEEERIDLVPYLVEAIMVEKPMRVVSEKAKADPDLSGEGWTFVAGSQSKQQIDPRFEKLKKFFDE</sequence>
<protein>
    <recommendedName>
        <fullName evidence="3">DUF177 domain-containing protein</fullName>
    </recommendedName>
</protein>
<dbReference type="InterPro" id="IPR003772">
    <property type="entry name" value="YceD"/>
</dbReference>
<evidence type="ECO:0000313" key="1">
    <source>
        <dbReference type="EMBL" id="GGL44852.1"/>
    </source>
</evidence>
<reference evidence="1" key="1">
    <citation type="journal article" date="2014" name="Int. J. Syst. Evol. Microbiol.">
        <title>Complete genome sequence of Corynebacterium casei LMG S-19264T (=DSM 44701T), isolated from a smear-ripened cheese.</title>
        <authorList>
            <consortium name="US DOE Joint Genome Institute (JGI-PGF)"/>
            <person name="Walter F."/>
            <person name="Albersmeier A."/>
            <person name="Kalinowski J."/>
            <person name="Ruckert C."/>
        </authorList>
    </citation>
    <scope>NUCLEOTIDE SEQUENCE</scope>
    <source>
        <strain evidence="1">JCM 15325</strain>
    </source>
</reference>
<keyword evidence="2" id="KW-1185">Reference proteome</keyword>
<accession>A0A917RZC0</accession>
<evidence type="ECO:0008006" key="3">
    <source>
        <dbReference type="Google" id="ProtNLM"/>
    </source>
</evidence>
<reference evidence="1" key="2">
    <citation type="submission" date="2020-09" db="EMBL/GenBank/DDBJ databases">
        <authorList>
            <person name="Sun Q."/>
            <person name="Ohkuma M."/>
        </authorList>
    </citation>
    <scope>NUCLEOTIDE SEQUENCE</scope>
    <source>
        <strain evidence="1">JCM 15325</strain>
    </source>
</reference>
<dbReference type="AlphaFoldDB" id="A0A917RZC0"/>
<gene>
    <name evidence="1" type="ORF">GCM10007968_06140</name>
</gene>
<dbReference type="EMBL" id="BMOK01000002">
    <property type="protein sequence ID" value="GGL44852.1"/>
    <property type="molecule type" value="Genomic_DNA"/>
</dbReference>
<evidence type="ECO:0000313" key="2">
    <source>
        <dbReference type="Proteomes" id="UP000654670"/>
    </source>
</evidence>
<dbReference type="Pfam" id="PF02620">
    <property type="entry name" value="YceD"/>
    <property type="match status" value="1"/>
</dbReference>
<proteinExistence type="predicted"/>
<dbReference type="Proteomes" id="UP000654670">
    <property type="component" value="Unassembled WGS sequence"/>
</dbReference>
<name>A0A917RZC0_9BACL</name>